<feature type="transmembrane region" description="Helical" evidence="1">
    <location>
        <begin position="143"/>
        <end position="164"/>
    </location>
</feature>
<keyword evidence="1" id="KW-1133">Transmembrane helix</keyword>
<dbReference type="RefSeq" id="XP_003741559.1">
    <property type="nucleotide sequence ID" value="XM_003741511.1"/>
</dbReference>
<sequence length="492" mass="55674">MDGNRPELSSTPRTVKFIELGQMEDVNGEYDRSYTTEDRTPPLVSDEFIQIEQTREISDLQRLEEEYTHSSSNSYIRYGPHLVHQIPQQYDHVSTSVVLRFCRTRVLRSYYRLLSAVGWRPVLNETNANGGSGAAFMRRLLNVLYSLTAMIFIVAGHVLAYITVYRRDSMDNTRCIGFHSKYTERPGGCSLYIFSVYILPGVLHTTAYAAMLFQMRSQDSEEFTALVERVFLQTTSVWQIARRKIQERLRAVYIAGGLWILLAITGNVINLYYRLKSRRISCTMDDYPIIASLVLGLLMHDVVSMSVAAAYTIHCQLALVYVQNLQQLVRDGKISLLAFYKGVSEATCTIRQVNGLQSTAVFLQTIWLLIRTGASMVGFVQSIDSNNFFRLIVASISTLVWGALLIIPLGQAARLTEACKGVKNLGRELRARPLVYQETSPQELDSLVIFTSSFDLTSELCSIRITKERLTVCCLFFAVGVYGSAHFDLLHF</sequence>
<dbReference type="GeneID" id="100898501"/>
<dbReference type="Proteomes" id="UP000694867">
    <property type="component" value="Unplaced"/>
</dbReference>
<reference evidence="3" key="1">
    <citation type="submission" date="2025-08" db="UniProtKB">
        <authorList>
            <consortium name="RefSeq"/>
        </authorList>
    </citation>
    <scope>IDENTIFICATION</scope>
</reference>
<accession>A0AAJ6QRJ7</accession>
<dbReference type="KEGG" id="goe:100898501"/>
<proteinExistence type="predicted"/>
<evidence type="ECO:0000313" key="3">
    <source>
        <dbReference type="RefSeq" id="XP_003741559.1"/>
    </source>
</evidence>
<dbReference type="PANTHER" id="PTHR38337">
    <property type="entry name" value="AGAP010540-PA"/>
    <property type="match status" value="1"/>
</dbReference>
<protein>
    <submittedName>
        <fullName evidence="3">Uncharacterized protein LOC100898501</fullName>
    </submittedName>
</protein>
<evidence type="ECO:0000256" key="1">
    <source>
        <dbReference type="SAM" id="Phobius"/>
    </source>
</evidence>
<evidence type="ECO:0000313" key="2">
    <source>
        <dbReference type="Proteomes" id="UP000694867"/>
    </source>
</evidence>
<dbReference type="AlphaFoldDB" id="A0AAJ6QRJ7"/>
<feature type="transmembrane region" description="Helical" evidence="1">
    <location>
        <begin position="191"/>
        <end position="213"/>
    </location>
</feature>
<keyword evidence="2" id="KW-1185">Reference proteome</keyword>
<feature type="transmembrane region" description="Helical" evidence="1">
    <location>
        <begin position="251"/>
        <end position="269"/>
    </location>
</feature>
<name>A0AAJ6QRJ7_9ACAR</name>
<gene>
    <name evidence="3" type="primary">LOC100898501</name>
</gene>
<feature type="transmembrane region" description="Helical" evidence="1">
    <location>
        <begin position="361"/>
        <end position="382"/>
    </location>
</feature>
<dbReference type="PANTHER" id="PTHR38337:SF1">
    <property type="entry name" value="GUSTATORY RECEPTOR"/>
    <property type="match status" value="1"/>
</dbReference>
<keyword evidence="1" id="KW-0472">Membrane</keyword>
<keyword evidence="1" id="KW-0812">Transmembrane</keyword>
<feature type="transmembrane region" description="Helical" evidence="1">
    <location>
        <begin position="470"/>
        <end position="487"/>
    </location>
</feature>
<organism evidence="2 3">
    <name type="scientific">Galendromus occidentalis</name>
    <name type="common">western predatory mite</name>
    <dbReference type="NCBI Taxonomy" id="34638"/>
    <lineage>
        <taxon>Eukaryota</taxon>
        <taxon>Metazoa</taxon>
        <taxon>Ecdysozoa</taxon>
        <taxon>Arthropoda</taxon>
        <taxon>Chelicerata</taxon>
        <taxon>Arachnida</taxon>
        <taxon>Acari</taxon>
        <taxon>Parasitiformes</taxon>
        <taxon>Mesostigmata</taxon>
        <taxon>Gamasina</taxon>
        <taxon>Phytoseioidea</taxon>
        <taxon>Phytoseiidae</taxon>
        <taxon>Typhlodrominae</taxon>
        <taxon>Galendromus</taxon>
    </lineage>
</organism>
<feature type="transmembrane region" description="Helical" evidence="1">
    <location>
        <begin position="388"/>
        <end position="407"/>
    </location>
</feature>